<comment type="caution">
    <text evidence="1">The sequence shown here is derived from an EMBL/GenBank/DDBJ whole genome shotgun (WGS) entry which is preliminary data.</text>
</comment>
<protein>
    <submittedName>
        <fullName evidence="1">Uncharacterized protein</fullName>
    </submittedName>
</protein>
<name>A0AAI9UXW3_9PEZI</name>
<organism evidence="1 2">
    <name type="scientific">Colletotrichum melonis</name>
    <dbReference type="NCBI Taxonomy" id="1209925"/>
    <lineage>
        <taxon>Eukaryota</taxon>
        <taxon>Fungi</taxon>
        <taxon>Dikarya</taxon>
        <taxon>Ascomycota</taxon>
        <taxon>Pezizomycotina</taxon>
        <taxon>Sordariomycetes</taxon>
        <taxon>Hypocreomycetidae</taxon>
        <taxon>Glomerellales</taxon>
        <taxon>Glomerellaceae</taxon>
        <taxon>Colletotrichum</taxon>
        <taxon>Colletotrichum acutatum species complex</taxon>
    </lineage>
</organism>
<gene>
    <name evidence="1" type="ORF">CMEL01_11716</name>
</gene>
<sequence>MGIPRKVSVVSLMVFLRTDAVAHTSFGTTERDGRMGVVA</sequence>
<reference evidence="1 2" key="1">
    <citation type="submission" date="2016-10" db="EMBL/GenBank/DDBJ databases">
        <title>The genome sequence of Colletotrichum fioriniae PJ7.</title>
        <authorList>
            <person name="Baroncelli R."/>
        </authorList>
    </citation>
    <scope>NUCLEOTIDE SEQUENCE [LARGE SCALE GENOMIC DNA]</scope>
    <source>
        <strain evidence="1">Col 31</strain>
    </source>
</reference>
<accession>A0AAI9UXW3</accession>
<dbReference type="AlphaFoldDB" id="A0AAI9UXW3"/>
<keyword evidence="2" id="KW-1185">Reference proteome</keyword>
<dbReference type="Proteomes" id="UP001239795">
    <property type="component" value="Unassembled WGS sequence"/>
</dbReference>
<proteinExistence type="predicted"/>
<dbReference type="EMBL" id="MLGG01000004">
    <property type="protein sequence ID" value="KAK1465724.1"/>
    <property type="molecule type" value="Genomic_DNA"/>
</dbReference>
<evidence type="ECO:0000313" key="1">
    <source>
        <dbReference type="EMBL" id="KAK1465724.1"/>
    </source>
</evidence>
<evidence type="ECO:0000313" key="2">
    <source>
        <dbReference type="Proteomes" id="UP001239795"/>
    </source>
</evidence>